<dbReference type="PANTHER" id="PTHR31642">
    <property type="entry name" value="TRICHOTHECENE 3-O-ACETYLTRANSFERASE"/>
    <property type="match status" value="1"/>
</dbReference>
<dbReference type="Proteomes" id="UP000198341">
    <property type="component" value="Chromosome 7"/>
</dbReference>
<dbReference type="AlphaFoldDB" id="K8F1B7"/>
<dbReference type="KEGG" id="bpg:Bathy07g00520"/>
<evidence type="ECO:0008006" key="6">
    <source>
        <dbReference type="Google" id="ProtNLM"/>
    </source>
</evidence>
<dbReference type="InterPro" id="IPR050317">
    <property type="entry name" value="Plant_Fungal_Acyltransferase"/>
</dbReference>
<organism evidence="4 5">
    <name type="scientific">Bathycoccus prasinos</name>
    <dbReference type="NCBI Taxonomy" id="41875"/>
    <lineage>
        <taxon>Eukaryota</taxon>
        <taxon>Viridiplantae</taxon>
        <taxon>Chlorophyta</taxon>
        <taxon>Mamiellophyceae</taxon>
        <taxon>Mamiellales</taxon>
        <taxon>Bathycoccaceae</taxon>
        <taxon>Bathycoccus</taxon>
    </lineage>
</organism>
<feature type="coiled-coil region" evidence="3">
    <location>
        <begin position="191"/>
        <end position="218"/>
    </location>
</feature>
<protein>
    <recommendedName>
        <fullName evidence="6">Transferase</fullName>
    </recommendedName>
</protein>
<dbReference type="GeneID" id="19014542"/>
<dbReference type="InterPro" id="IPR023213">
    <property type="entry name" value="CAT-like_dom_sf"/>
</dbReference>
<accession>K8F1B7</accession>
<keyword evidence="5" id="KW-1185">Reference proteome</keyword>
<proteinExistence type="inferred from homology"/>
<gene>
    <name evidence="4" type="ORF">Bathy07g00520</name>
</gene>
<keyword evidence="3" id="KW-0175">Coiled coil</keyword>
<evidence type="ECO:0000256" key="1">
    <source>
        <dbReference type="ARBA" id="ARBA00009861"/>
    </source>
</evidence>
<evidence type="ECO:0000313" key="5">
    <source>
        <dbReference type="Proteomes" id="UP000198341"/>
    </source>
</evidence>
<evidence type="ECO:0000313" key="4">
    <source>
        <dbReference type="EMBL" id="CCO66118.1"/>
    </source>
</evidence>
<comment type="similarity">
    <text evidence="1">Belongs to the plant acyltransferase family.</text>
</comment>
<reference evidence="4 5" key="1">
    <citation type="submission" date="2011-10" db="EMBL/GenBank/DDBJ databases">
        <authorList>
            <person name="Genoscope - CEA"/>
        </authorList>
    </citation>
    <scope>NUCLEOTIDE SEQUENCE [LARGE SCALE GENOMIC DNA]</scope>
    <source>
        <strain evidence="4 5">RCC 1105</strain>
    </source>
</reference>
<sequence>MRRRRRYRIEILAHREDRIFAPQRDDDLQPPVDIPFAPIDKYPAISNLQTCWSFFFTSSSSSSSRSLPSSCLLKQALSETLRYFPLSMKVVDWPAMPSLSGREQCGVYWKEVDVLYHQEEKEEKEEEEEKKRIMERVERKTKPLKIPRRTCMAVQKTNVRSFTKNNEEKWEVLTFFVKHYACDGDSMKTFLSFFCRIIQEQEEQRQRLQQREYLLSKRRLSEIHLPTSKRLEYFKLSKREEMKVKEYGEFIAYPELVEHGCVKVKPSRALRGILVGGLKFIFSKTTRIQIKLSETFIRNMKTRTAQLAPVEDYVVEDDYVSSNDIATAFCWKLLSLVNERKEKKKKSTKKKPSYANIAINYRNYGVLPRNYFGNASFAHIIAVDDVYASVEKRAREIRRSLQKYREGDSRVIDSRTRVRLALGSLDNISFREHLISLHSMLNSLDLSATNWMTFDFYNLELGRGVKATQFDGYVTPRVPNSCAILPTRAGDGCTLMVEMKKNKVKKAVEIVRRMFTLDDADNS</sequence>
<dbReference type="PANTHER" id="PTHR31642:SF310">
    <property type="entry name" value="FATTY ALCOHOL:CAFFEOYL-COA ACYLTRANSFERASE"/>
    <property type="match status" value="1"/>
</dbReference>
<dbReference type="GO" id="GO:0016747">
    <property type="term" value="F:acyltransferase activity, transferring groups other than amino-acyl groups"/>
    <property type="evidence" value="ECO:0007669"/>
    <property type="project" value="TreeGrafter"/>
</dbReference>
<evidence type="ECO:0000256" key="3">
    <source>
        <dbReference type="SAM" id="Coils"/>
    </source>
</evidence>
<dbReference type="EMBL" id="FO082272">
    <property type="protein sequence ID" value="CCO66118.1"/>
    <property type="molecule type" value="Genomic_DNA"/>
</dbReference>
<name>K8F1B7_9CHLO</name>
<evidence type="ECO:0000256" key="2">
    <source>
        <dbReference type="ARBA" id="ARBA00022679"/>
    </source>
</evidence>
<keyword evidence="2" id="KW-0808">Transferase</keyword>
<dbReference type="RefSeq" id="XP_007512030.1">
    <property type="nucleotide sequence ID" value="XM_007511968.1"/>
</dbReference>
<dbReference type="Gene3D" id="3.30.559.10">
    <property type="entry name" value="Chloramphenicol acetyltransferase-like domain"/>
    <property type="match status" value="2"/>
</dbReference>